<feature type="region of interest" description="Disordered" evidence="1">
    <location>
        <begin position="52"/>
        <end position="82"/>
    </location>
</feature>
<dbReference type="RefSeq" id="XP_008084577.1">
    <property type="nucleotide sequence ID" value="XM_008086386.1"/>
</dbReference>
<evidence type="ECO:0000313" key="3">
    <source>
        <dbReference type="Proteomes" id="UP000016922"/>
    </source>
</evidence>
<organism evidence="2 3">
    <name type="scientific">Glarea lozoyensis (strain ATCC 20868 / MF5171)</name>
    <dbReference type="NCBI Taxonomy" id="1116229"/>
    <lineage>
        <taxon>Eukaryota</taxon>
        <taxon>Fungi</taxon>
        <taxon>Dikarya</taxon>
        <taxon>Ascomycota</taxon>
        <taxon>Pezizomycotina</taxon>
        <taxon>Leotiomycetes</taxon>
        <taxon>Helotiales</taxon>
        <taxon>Helotiaceae</taxon>
        <taxon>Glarea</taxon>
    </lineage>
</organism>
<reference evidence="2 3" key="1">
    <citation type="journal article" date="2013" name="BMC Genomics">
        <title>Genomics-driven discovery of the pneumocandin biosynthetic gene cluster in the fungus Glarea lozoyensis.</title>
        <authorList>
            <person name="Chen L."/>
            <person name="Yue Q."/>
            <person name="Zhang X."/>
            <person name="Xiang M."/>
            <person name="Wang C."/>
            <person name="Li S."/>
            <person name="Che Y."/>
            <person name="Ortiz-Lopez F.J."/>
            <person name="Bills G.F."/>
            <person name="Liu X."/>
            <person name="An Z."/>
        </authorList>
    </citation>
    <scope>NUCLEOTIDE SEQUENCE [LARGE SCALE GENOMIC DNA]</scope>
    <source>
        <strain evidence="3">ATCC 20868 / MF5171</strain>
    </source>
</reference>
<keyword evidence="3" id="KW-1185">Reference proteome</keyword>
<dbReference type="AlphaFoldDB" id="S3CUI7"/>
<protein>
    <submittedName>
        <fullName evidence="2">Uncharacterized protein</fullName>
    </submittedName>
</protein>
<name>S3CUI7_GLAL2</name>
<evidence type="ECO:0000256" key="1">
    <source>
        <dbReference type="SAM" id="MobiDB-lite"/>
    </source>
</evidence>
<feature type="compositionally biased region" description="Basic and acidic residues" evidence="1">
    <location>
        <begin position="72"/>
        <end position="82"/>
    </location>
</feature>
<dbReference type="KEGG" id="glz:GLAREA_09790"/>
<dbReference type="HOGENOM" id="CLU_1214868_0_0_1"/>
<accession>S3CUI7</accession>
<dbReference type="OrthoDB" id="442087at2759"/>
<evidence type="ECO:0000313" key="2">
    <source>
        <dbReference type="EMBL" id="EPE28669.1"/>
    </source>
</evidence>
<dbReference type="STRING" id="1116229.S3CUI7"/>
<proteinExistence type="predicted"/>
<dbReference type="GeneID" id="19468837"/>
<dbReference type="Proteomes" id="UP000016922">
    <property type="component" value="Unassembled WGS sequence"/>
</dbReference>
<feature type="compositionally biased region" description="Basic and acidic residues" evidence="1">
    <location>
        <begin position="52"/>
        <end position="63"/>
    </location>
</feature>
<sequence>MKERRLGPKKADLVKEESLLRKAKEEVDAADLVDDGKICVIQNRIWARESLERQERERAERQRMAKILKQQQEQRERAERERMTKILKQQQEQREKQEREAAEALKQQEEYEKKWKEMIDKAEKTRRQYARVNRSGLPLTGEGSTRQASTSSCVHNGWWSKVQGRTACPRCDEVWTYLLQCPGCRMKACPKCQAVVRPRIQRHAGRTHQTASPKVRTPSQDFFYDDYY</sequence>
<dbReference type="eggNOG" id="KOG0713">
    <property type="taxonomic scope" value="Eukaryota"/>
</dbReference>
<gene>
    <name evidence="2" type="ORF">GLAREA_09790</name>
</gene>
<dbReference type="EMBL" id="KE145368">
    <property type="protein sequence ID" value="EPE28669.1"/>
    <property type="molecule type" value="Genomic_DNA"/>
</dbReference>